<organism evidence="1">
    <name type="scientific">Brassica oleracea</name>
    <name type="common">Wild cabbage</name>
    <dbReference type="NCBI Taxonomy" id="3712"/>
    <lineage>
        <taxon>Eukaryota</taxon>
        <taxon>Viridiplantae</taxon>
        <taxon>Streptophyta</taxon>
        <taxon>Embryophyta</taxon>
        <taxon>Tracheophyta</taxon>
        <taxon>Spermatophyta</taxon>
        <taxon>Magnoliopsida</taxon>
        <taxon>eudicotyledons</taxon>
        <taxon>Gunneridae</taxon>
        <taxon>Pentapetalae</taxon>
        <taxon>rosids</taxon>
        <taxon>malvids</taxon>
        <taxon>Brassicales</taxon>
        <taxon>Brassicaceae</taxon>
        <taxon>Brassiceae</taxon>
        <taxon>Brassica</taxon>
    </lineage>
</organism>
<protein>
    <recommendedName>
        <fullName evidence="2">DUF223 domain-containing protein</fullName>
    </recommendedName>
</protein>
<accession>A0A3P6EIM4</accession>
<evidence type="ECO:0000313" key="1">
    <source>
        <dbReference type="EMBL" id="VDD33775.1"/>
    </source>
</evidence>
<dbReference type="EMBL" id="LR031875">
    <property type="protein sequence ID" value="VDD33775.1"/>
    <property type="molecule type" value="Genomic_DNA"/>
</dbReference>
<dbReference type="AlphaFoldDB" id="A0A3P6EIM4"/>
<reference evidence="1" key="1">
    <citation type="submission" date="2018-11" db="EMBL/GenBank/DDBJ databases">
        <authorList>
            <consortium name="Genoscope - CEA"/>
            <person name="William W."/>
        </authorList>
    </citation>
    <scope>NUCLEOTIDE SEQUENCE</scope>
</reference>
<gene>
    <name evidence="1" type="ORF">BOLC9T59098H</name>
</gene>
<name>A0A3P6EIM4_BRAOL</name>
<proteinExistence type="predicted"/>
<evidence type="ECO:0008006" key="2">
    <source>
        <dbReference type="Google" id="ProtNLM"/>
    </source>
</evidence>
<sequence>MVAQLFKVHHVVGDYRKNTHRFKIGFYQKTFLAKVDDFSNVIGQIVNFGSLENKMIKEKDNMKLLIDNVNKMCTM</sequence>